<evidence type="ECO:0000256" key="2">
    <source>
        <dbReference type="ARBA" id="ARBA00023002"/>
    </source>
</evidence>
<accession>A0A285D4R9</accession>
<dbReference type="PANTHER" id="PTHR43761:SF1">
    <property type="entry name" value="D-ISOMER SPECIFIC 2-HYDROXYACID DEHYDROGENASE CATALYTIC DOMAIN-CONTAINING PROTEIN-RELATED"/>
    <property type="match status" value="1"/>
</dbReference>
<comment type="similarity">
    <text evidence="1">Belongs to the D-isomer specific 2-hydroxyacid dehydrogenase family.</text>
</comment>
<dbReference type="GO" id="GO:0051287">
    <property type="term" value="F:NAD binding"/>
    <property type="evidence" value="ECO:0007669"/>
    <property type="project" value="InterPro"/>
</dbReference>
<dbReference type="InterPro" id="IPR029753">
    <property type="entry name" value="D-isomer_DH_CS"/>
</dbReference>
<feature type="domain" description="D-isomer specific 2-hydroxyacid dehydrogenase NAD-binding" evidence="4">
    <location>
        <begin position="1"/>
        <end position="62"/>
    </location>
</feature>
<organism evidence="5 6">
    <name type="scientific">Bacillus oleivorans</name>
    <dbReference type="NCBI Taxonomy" id="1448271"/>
    <lineage>
        <taxon>Bacteria</taxon>
        <taxon>Bacillati</taxon>
        <taxon>Bacillota</taxon>
        <taxon>Bacilli</taxon>
        <taxon>Bacillales</taxon>
        <taxon>Bacillaceae</taxon>
        <taxon>Bacillus</taxon>
    </lineage>
</organism>
<protein>
    <submittedName>
        <fullName evidence="5">D-isomer specific 2-hydroxyacid dehydrogenase-like protein</fullName>
    </submittedName>
</protein>
<dbReference type="PANTHER" id="PTHR43761">
    <property type="entry name" value="D-ISOMER SPECIFIC 2-HYDROXYACID DEHYDROGENASE FAMILY PROTEIN (AFU_ORTHOLOGUE AFUA_1G13630)"/>
    <property type="match status" value="1"/>
</dbReference>
<keyword evidence="3" id="KW-0520">NAD</keyword>
<evidence type="ECO:0000313" key="5">
    <source>
        <dbReference type="EMBL" id="SNX74685.1"/>
    </source>
</evidence>
<dbReference type="Gene3D" id="3.40.50.720">
    <property type="entry name" value="NAD(P)-binding Rossmann-like Domain"/>
    <property type="match status" value="2"/>
</dbReference>
<proteinExistence type="inferred from homology"/>
<name>A0A285D4R9_9BACI</name>
<dbReference type="GO" id="GO:0016616">
    <property type="term" value="F:oxidoreductase activity, acting on the CH-OH group of donors, NAD or NADP as acceptor"/>
    <property type="evidence" value="ECO:0007669"/>
    <property type="project" value="UniProtKB-ARBA"/>
</dbReference>
<sequence>MKENAILINVARGGVVNERDLYEALINNRIRGAAIDAWETEPVSPENPLLALDNVLSTPHIGGGTVDTFKRTIEIAFENINRVRNGEEPEYLVNR</sequence>
<dbReference type="OrthoDB" id="9805416at2"/>
<dbReference type="EMBL" id="OAOP01000010">
    <property type="protein sequence ID" value="SNX74685.1"/>
    <property type="molecule type" value="Genomic_DNA"/>
</dbReference>
<dbReference type="Pfam" id="PF02826">
    <property type="entry name" value="2-Hacid_dh_C"/>
    <property type="match status" value="1"/>
</dbReference>
<keyword evidence="6" id="KW-1185">Reference proteome</keyword>
<evidence type="ECO:0000256" key="3">
    <source>
        <dbReference type="ARBA" id="ARBA00023027"/>
    </source>
</evidence>
<evidence type="ECO:0000259" key="4">
    <source>
        <dbReference type="Pfam" id="PF02826"/>
    </source>
</evidence>
<dbReference type="PROSITE" id="PS00671">
    <property type="entry name" value="D_2_HYDROXYACID_DH_3"/>
    <property type="match status" value="1"/>
</dbReference>
<evidence type="ECO:0000313" key="6">
    <source>
        <dbReference type="Proteomes" id="UP000219546"/>
    </source>
</evidence>
<dbReference type="SUPFAM" id="SSF51735">
    <property type="entry name" value="NAD(P)-binding Rossmann-fold domains"/>
    <property type="match status" value="1"/>
</dbReference>
<dbReference type="InterPro" id="IPR006140">
    <property type="entry name" value="D-isomer_DH_NAD-bd"/>
</dbReference>
<dbReference type="Proteomes" id="UP000219546">
    <property type="component" value="Unassembled WGS sequence"/>
</dbReference>
<gene>
    <name evidence="5" type="ORF">SAMN05877753_1106</name>
</gene>
<dbReference type="InterPro" id="IPR050418">
    <property type="entry name" value="D-iso_2-hydroxyacid_DH_PdxB"/>
</dbReference>
<keyword evidence="2" id="KW-0560">Oxidoreductase</keyword>
<dbReference type="AlphaFoldDB" id="A0A285D4R9"/>
<dbReference type="InterPro" id="IPR036291">
    <property type="entry name" value="NAD(P)-bd_dom_sf"/>
</dbReference>
<reference evidence="5 6" key="1">
    <citation type="submission" date="2017-08" db="EMBL/GenBank/DDBJ databases">
        <authorList>
            <person name="de Groot N.N."/>
        </authorList>
    </citation>
    <scope>NUCLEOTIDE SEQUENCE [LARGE SCALE GENOMIC DNA]</scope>
    <source>
        <strain evidence="5 6">JC228</strain>
    </source>
</reference>
<evidence type="ECO:0000256" key="1">
    <source>
        <dbReference type="ARBA" id="ARBA00005854"/>
    </source>
</evidence>